<reference evidence="1" key="1">
    <citation type="journal article" date="2015" name="Genome Announc.">
        <title>Complete Genome Sequence of Yersinia ruckeri Strain CSF007-82, Etiologic Agent of Red Mouth Disease in Salmonid Fish.</title>
        <authorList>
            <person name="Nelson M.C."/>
            <person name="LaPatra S.E."/>
            <person name="Welch T.J."/>
            <person name="Graf J."/>
        </authorList>
    </citation>
    <scope>NUCLEOTIDE SEQUENCE</scope>
    <source>
        <strain evidence="1">CSF007-82</strain>
    </source>
</reference>
<dbReference type="EMBL" id="LN681231">
    <property type="protein sequence ID" value="CEK27811.1"/>
    <property type="molecule type" value="Genomic_DNA"/>
</dbReference>
<organism evidence="1">
    <name type="scientific">Yersinia ruckeri</name>
    <dbReference type="NCBI Taxonomy" id="29486"/>
    <lineage>
        <taxon>Bacteria</taxon>
        <taxon>Pseudomonadati</taxon>
        <taxon>Pseudomonadota</taxon>
        <taxon>Gammaproteobacteria</taxon>
        <taxon>Enterobacterales</taxon>
        <taxon>Yersiniaceae</taxon>
        <taxon>Yersinia</taxon>
    </lineage>
</organism>
<proteinExistence type="predicted"/>
<dbReference type="AlphaFoldDB" id="A0A0A8VJP5"/>
<evidence type="ECO:0000313" key="1">
    <source>
        <dbReference type="EMBL" id="CEK27811.1"/>
    </source>
</evidence>
<sequence>MPHSALFVFIAKVDWFTSNYLNTDYSVDGTQTEEKLLGA</sequence>
<name>A0A0A8VJP5_YERRU</name>
<protein>
    <submittedName>
        <fullName evidence="1">Uncharacterized protein</fullName>
    </submittedName>
</protein>
<gene>
    <name evidence="1" type="ORF">CSF007_10305</name>
</gene>
<accession>A0A0A8VJP5</accession>